<dbReference type="Proteomes" id="UP000317691">
    <property type="component" value="Unassembled WGS sequence"/>
</dbReference>
<dbReference type="PANTHER" id="PTHR36434">
    <property type="entry name" value="MEMBRANE PROTEASE YUGP-RELATED"/>
    <property type="match status" value="1"/>
</dbReference>
<dbReference type="Pfam" id="PF04298">
    <property type="entry name" value="Zn_peptidase_2"/>
    <property type="match status" value="1"/>
</dbReference>
<evidence type="ECO:0000313" key="2">
    <source>
        <dbReference type="EMBL" id="TMQ64101.1"/>
    </source>
</evidence>
<dbReference type="AlphaFoldDB" id="A0A538TKF8"/>
<evidence type="ECO:0000313" key="3">
    <source>
        <dbReference type="Proteomes" id="UP000317691"/>
    </source>
</evidence>
<feature type="transmembrane region" description="Helical" evidence="1">
    <location>
        <begin position="151"/>
        <end position="171"/>
    </location>
</feature>
<name>A0A538TKF8_UNCEI</name>
<protein>
    <submittedName>
        <fullName evidence="2">Zinc metallopeptidase</fullName>
    </submittedName>
</protein>
<evidence type="ECO:0000256" key="1">
    <source>
        <dbReference type="SAM" id="Phobius"/>
    </source>
</evidence>
<reference evidence="2 3" key="1">
    <citation type="journal article" date="2019" name="Nat. Microbiol.">
        <title>Mediterranean grassland soil C-N compound turnover is dependent on rainfall and depth, and is mediated by genomically divergent microorganisms.</title>
        <authorList>
            <person name="Diamond S."/>
            <person name="Andeer P.F."/>
            <person name="Li Z."/>
            <person name="Crits-Christoph A."/>
            <person name="Burstein D."/>
            <person name="Anantharaman K."/>
            <person name="Lane K.R."/>
            <person name="Thomas B.C."/>
            <person name="Pan C."/>
            <person name="Northen T.R."/>
            <person name="Banfield J.F."/>
        </authorList>
    </citation>
    <scope>NUCLEOTIDE SEQUENCE [LARGE SCALE GENOMIC DNA]</scope>
    <source>
        <strain evidence="2">WS_9</strain>
    </source>
</reference>
<feature type="transmembrane region" description="Helical" evidence="1">
    <location>
        <begin position="121"/>
        <end position="144"/>
    </location>
</feature>
<gene>
    <name evidence="2" type="ORF">E6K79_08390</name>
</gene>
<proteinExistence type="predicted"/>
<dbReference type="EMBL" id="VBOZ01000027">
    <property type="protein sequence ID" value="TMQ64101.1"/>
    <property type="molecule type" value="Genomic_DNA"/>
</dbReference>
<keyword evidence="1" id="KW-0472">Membrane</keyword>
<feature type="transmembrane region" description="Helical" evidence="1">
    <location>
        <begin position="209"/>
        <end position="228"/>
    </location>
</feature>
<keyword evidence="1" id="KW-0812">Transmembrane</keyword>
<dbReference type="InterPro" id="IPR007395">
    <property type="entry name" value="Zn_peptidase_2"/>
</dbReference>
<dbReference type="PANTHER" id="PTHR36434:SF1">
    <property type="entry name" value="MEMBRANE PROTEASE YUGP-RELATED"/>
    <property type="match status" value="1"/>
</dbReference>
<sequence>MPFMFWDPTMVLLIPAMIFAFYAQTKVQSTYAKFSKIPASSRRSGREVAEAILRQNGITDVQIEQGQGLLSDHYDPIHKTVSLSPHNYSEPSLAAISVAAHEIGHVIQHAQGFAPLKFRTAIFPVANIGTMLAWPILLIGLFFIPGVRIGGVSLIDVGIALFSIGVLFQLVTLPVEFDASRRAMVQLNQLGILAQEEQVGAKKVLDAAALTYVAAAAAAVLQLVRLLILRDRRN</sequence>
<accession>A0A538TKF8</accession>
<keyword evidence="1" id="KW-1133">Transmembrane helix</keyword>
<organism evidence="2 3">
    <name type="scientific">Eiseniibacteriota bacterium</name>
    <dbReference type="NCBI Taxonomy" id="2212470"/>
    <lineage>
        <taxon>Bacteria</taxon>
        <taxon>Candidatus Eiseniibacteriota</taxon>
    </lineage>
</organism>
<comment type="caution">
    <text evidence="2">The sequence shown here is derived from an EMBL/GenBank/DDBJ whole genome shotgun (WGS) entry which is preliminary data.</text>
</comment>